<dbReference type="HOGENOM" id="CLU_037125_1_0_9"/>
<sequence length="437" mass="49848">MRWKRMALRLGLIAMIVLSFYLSYLIWLNPSNKTGLDTTQSGDTTTEKEVSSRSMADVFLPLKLVSVTKGNAQETSSEVVIKKVLKKIEETKMSNPKLMEYTTDAEFEANHQLTDGLELTLMNEMSLAECIELLNLRLTLNQSLTDKDLTFDHAQIDYKTATFRFLNSKKHYIVTVAFDGDFDKIKSLLAENEASWYSVVLDSSLISSQYVTNKPIELKLYSYISSVQSFTLFRDSFFTNPSNAKSSDDSSDLMIVDQSEIMTVQIQDSLVEFRDTNITNIDDNLYKASYQYIRYLGTNYGNLRFMNRNGNTIDYRVFVEGYPVFSTNKEGLVTTSFSKNRQSDSWSVSIDANMNTIQVPIPSDQTVQIPASQTVLEELKSQGADLTKLTALIIGYKWNDIKDTGVVDLVPTWYVNYDNHWQESDTLLKQFEESEDD</sequence>
<evidence type="ECO:0000256" key="1">
    <source>
        <dbReference type="SAM" id="Phobius"/>
    </source>
</evidence>
<evidence type="ECO:0000313" key="4">
    <source>
        <dbReference type="Proteomes" id="UP000010296"/>
    </source>
</evidence>
<dbReference type="OrthoDB" id="2382185at2"/>
<proteinExistence type="predicted"/>
<organism evidence="3 4">
    <name type="scientific">Enterococcus italicus (strain DSM 15952 / CCUG 50447 / LMG 22039 / TP 1.5)</name>
    <dbReference type="NCBI Taxonomy" id="888064"/>
    <lineage>
        <taxon>Bacteria</taxon>
        <taxon>Bacillati</taxon>
        <taxon>Bacillota</taxon>
        <taxon>Bacilli</taxon>
        <taxon>Lactobacillales</taxon>
        <taxon>Enterococcaceae</taxon>
        <taxon>Enterococcus</taxon>
    </lineage>
</organism>
<dbReference type="eggNOG" id="COG4863">
    <property type="taxonomic scope" value="Bacteria"/>
</dbReference>
<dbReference type="RefSeq" id="WP_007208769.1">
    <property type="nucleotide sequence ID" value="NZ_GL622241.1"/>
</dbReference>
<dbReference type="Pfam" id="PF07435">
    <property type="entry name" value="YycH"/>
    <property type="match status" value="1"/>
</dbReference>
<dbReference type="STRING" id="888064.HMPREF9088_1756"/>
<feature type="transmembrane region" description="Helical" evidence="1">
    <location>
        <begin position="7"/>
        <end position="27"/>
    </location>
</feature>
<evidence type="ECO:0000259" key="2">
    <source>
        <dbReference type="Pfam" id="PF07435"/>
    </source>
</evidence>
<dbReference type="InterPro" id="IPR009996">
    <property type="entry name" value="YycH"/>
</dbReference>
<dbReference type="InterPro" id="IPR042274">
    <property type="entry name" value="YycH/YycI_2"/>
</dbReference>
<keyword evidence="4" id="KW-1185">Reference proteome</keyword>
<name>E6LHB6_ENTI1</name>
<dbReference type="EMBL" id="AEPV01000067">
    <property type="protein sequence ID" value="EFU73448.1"/>
    <property type="molecule type" value="Genomic_DNA"/>
</dbReference>
<reference evidence="3 4" key="1">
    <citation type="submission" date="2010-12" db="EMBL/GenBank/DDBJ databases">
        <authorList>
            <person name="Muzny D."/>
            <person name="Qin X."/>
            <person name="Deng J."/>
            <person name="Jiang H."/>
            <person name="Liu Y."/>
            <person name="Qu J."/>
            <person name="Song X.-Z."/>
            <person name="Zhang L."/>
            <person name="Thornton R."/>
            <person name="Coyle M."/>
            <person name="Francisco L."/>
            <person name="Jackson L."/>
            <person name="Javaid M."/>
            <person name="Korchina V."/>
            <person name="Kovar C."/>
            <person name="Mata R."/>
            <person name="Mathew T."/>
            <person name="Ngo R."/>
            <person name="Nguyen L."/>
            <person name="Nguyen N."/>
            <person name="Okwuonu G."/>
            <person name="Ongeri F."/>
            <person name="Pham C."/>
            <person name="Simmons D."/>
            <person name="Wilczek-Boney K."/>
            <person name="Hale W."/>
            <person name="Jakkamsetti A."/>
            <person name="Pham P."/>
            <person name="Ruth R."/>
            <person name="San Lucas F."/>
            <person name="Warren J."/>
            <person name="Zhang J."/>
            <person name="Zhao Z."/>
            <person name="Zhou C."/>
            <person name="Zhu D."/>
            <person name="Lee S."/>
            <person name="Bess C."/>
            <person name="Blankenburg K."/>
            <person name="Forbes L."/>
            <person name="Fu Q."/>
            <person name="Gubbala S."/>
            <person name="Hirani K."/>
            <person name="Jayaseelan J.C."/>
            <person name="Lara F."/>
            <person name="Munidasa M."/>
            <person name="Palculict T."/>
            <person name="Patil S."/>
            <person name="Pu L.-L."/>
            <person name="Saada N."/>
            <person name="Tang L."/>
            <person name="Weissenberger G."/>
            <person name="Zhu Y."/>
            <person name="Hemphill L."/>
            <person name="Shang Y."/>
            <person name="Youmans B."/>
            <person name="Ayvaz T."/>
            <person name="Ross M."/>
            <person name="Santibanez J."/>
            <person name="Aqrawi P."/>
            <person name="Gross S."/>
            <person name="Joshi V."/>
            <person name="Fowler G."/>
            <person name="Nazareth L."/>
            <person name="Reid J."/>
            <person name="Worley K."/>
            <person name="Petrosino J."/>
            <person name="Highlander S."/>
            <person name="Gibbs R."/>
        </authorList>
    </citation>
    <scope>NUCLEOTIDE SEQUENCE [LARGE SCALE GENOMIC DNA]</scope>
    <source>
        <strain evidence="4">DSM 15952 / CCUG 50447 / LMG 22039 / TP 1.5</strain>
    </source>
</reference>
<dbReference type="AlphaFoldDB" id="E6LHB6"/>
<dbReference type="Gene3D" id="3.10.450.310">
    <property type="match status" value="1"/>
</dbReference>
<keyword evidence="1" id="KW-0472">Membrane</keyword>
<keyword evidence="1" id="KW-1133">Transmembrane helix</keyword>
<dbReference type="Proteomes" id="UP000010296">
    <property type="component" value="Unassembled WGS sequence"/>
</dbReference>
<comment type="caution">
    <text evidence="3">The sequence shown here is derived from an EMBL/GenBank/DDBJ whole genome shotgun (WGS) entry which is preliminary data.</text>
</comment>
<gene>
    <name evidence="3" type="ORF">HMPREF9088_1756</name>
</gene>
<evidence type="ECO:0000313" key="3">
    <source>
        <dbReference type="EMBL" id="EFU73448.1"/>
    </source>
</evidence>
<keyword evidence="1" id="KW-0812">Transmembrane</keyword>
<feature type="domain" description="Regulatory protein YycH" evidence="2">
    <location>
        <begin position="12"/>
        <end position="426"/>
    </location>
</feature>
<dbReference type="Gene3D" id="3.30.310.160">
    <property type="entry name" value="YycH protein, domain 2"/>
    <property type="match status" value="1"/>
</dbReference>
<accession>E6LHB6</accession>
<protein>
    <submittedName>
        <fullName evidence="3">YycH protein</fullName>
    </submittedName>
</protein>